<dbReference type="InterPro" id="IPR004698">
    <property type="entry name" value="Zn/Fe_permease_fun/pln"/>
</dbReference>
<comment type="similarity">
    <text evidence="2 8">Belongs to the ZIP transporter (TC 2.A.5) family.</text>
</comment>
<sequence length="420" mass="45314">MSVQQCGIEIYQSKLGVRKQATSFFKPKFFAKNSNWFSDIGPNEGIPARPVALIIITLLLHYALPKVLAQQETGPTASNDDTSSDNSTATTPQCGGGTISGSDYNLGLHVGALFIILATSSFGAFVPVIAKKYPSFRIPQIAFMIAKHFGTGVILATAFIHMLPSAFGNLTNPCLPSVWSNDYTAFAGAIAMGSALIIFIIEYFTIKTAEEYEEKHENNITPHENGSHINNEIDVRIDEKSHDPQQRHHHGHMMLINDRAKTIGIVILEAGICFHSVIIGMALSVSTGSDFISLLCALVFHQMFEGLGLGARIAELSFPSRSLRPWLMSLAYGTTTPIGIAIGIGVRYSYDPQSETAIIVQGVLDSISAGILLYAAMVELLAADFIADKSIRKSSNSNQAFAFTLLLLGAGGMALIGRWA</sequence>
<organism evidence="10 11">
    <name type="scientific">Ambispora leptoticha</name>
    <dbReference type="NCBI Taxonomy" id="144679"/>
    <lineage>
        <taxon>Eukaryota</taxon>
        <taxon>Fungi</taxon>
        <taxon>Fungi incertae sedis</taxon>
        <taxon>Mucoromycota</taxon>
        <taxon>Glomeromycotina</taxon>
        <taxon>Glomeromycetes</taxon>
        <taxon>Archaeosporales</taxon>
        <taxon>Ambisporaceae</taxon>
        <taxon>Ambispora</taxon>
    </lineage>
</organism>
<name>A0A9N9CSZ1_9GLOM</name>
<keyword evidence="6 8" id="KW-0406">Ion transport</keyword>
<feature type="transmembrane region" description="Helical" evidence="8">
    <location>
        <begin position="263"/>
        <end position="285"/>
    </location>
</feature>
<feature type="transmembrane region" description="Helical" evidence="8">
    <location>
        <begin position="326"/>
        <end position="346"/>
    </location>
</feature>
<dbReference type="NCBIfam" id="TIGR00820">
    <property type="entry name" value="zip"/>
    <property type="match status" value="1"/>
</dbReference>
<dbReference type="InterPro" id="IPR003689">
    <property type="entry name" value="ZIP"/>
</dbReference>
<evidence type="ECO:0000256" key="6">
    <source>
        <dbReference type="ARBA" id="ARBA00023065"/>
    </source>
</evidence>
<feature type="compositionally biased region" description="Low complexity" evidence="9">
    <location>
        <begin position="76"/>
        <end position="91"/>
    </location>
</feature>
<keyword evidence="11" id="KW-1185">Reference proteome</keyword>
<keyword evidence="7 8" id="KW-0472">Membrane</keyword>
<dbReference type="Pfam" id="PF02535">
    <property type="entry name" value="Zip"/>
    <property type="match status" value="1"/>
</dbReference>
<feature type="transmembrane region" description="Helical" evidence="8">
    <location>
        <begin position="106"/>
        <end position="129"/>
    </location>
</feature>
<feature type="transmembrane region" description="Helical" evidence="8">
    <location>
        <begin position="141"/>
        <end position="163"/>
    </location>
</feature>
<feature type="transmembrane region" description="Helical" evidence="8">
    <location>
        <begin position="366"/>
        <end position="387"/>
    </location>
</feature>
<dbReference type="PANTHER" id="PTHR11040:SF44">
    <property type="entry name" value="PROTEIN ZNTC-RELATED"/>
    <property type="match status" value="1"/>
</dbReference>
<protein>
    <submittedName>
        <fullName evidence="10">3280_t:CDS:1</fullName>
    </submittedName>
</protein>
<evidence type="ECO:0000313" key="10">
    <source>
        <dbReference type="EMBL" id="CAG8613193.1"/>
    </source>
</evidence>
<comment type="subcellular location">
    <subcellularLocation>
        <location evidence="1 8">Membrane</location>
        <topology evidence="1 8">Multi-pass membrane protein</topology>
    </subcellularLocation>
</comment>
<evidence type="ECO:0000313" key="11">
    <source>
        <dbReference type="Proteomes" id="UP000789508"/>
    </source>
</evidence>
<evidence type="ECO:0000256" key="9">
    <source>
        <dbReference type="SAM" id="MobiDB-lite"/>
    </source>
</evidence>
<gene>
    <name evidence="10" type="ORF">ALEPTO_LOCUS8653</name>
</gene>
<dbReference type="GO" id="GO:0005886">
    <property type="term" value="C:plasma membrane"/>
    <property type="evidence" value="ECO:0007669"/>
    <property type="project" value="TreeGrafter"/>
</dbReference>
<feature type="transmembrane region" description="Helical" evidence="8">
    <location>
        <begin position="183"/>
        <end position="206"/>
    </location>
</feature>
<keyword evidence="3 8" id="KW-0813">Transport</keyword>
<dbReference type="Proteomes" id="UP000789508">
    <property type="component" value="Unassembled WGS sequence"/>
</dbReference>
<feature type="transmembrane region" description="Helical" evidence="8">
    <location>
        <begin position="399"/>
        <end position="419"/>
    </location>
</feature>
<reference evidence="10" key="1">
    <citation type="submission" date="2021-06" db="EMBL/GenBank/DDBJ databases">
        <authorList>
            <person name="Kallberg Y."/>
            <person name="Tangrot J."/>
            <person name="Rosling A."/>
        </authorList>
    </citation>
    <scope>NUCLEOTIDE SEQUENCE</scope>
    <source>
        <strain evidence="10">FL130A</strain>
    </source>
</reference>
<feature type="transmembrane region" description="Helical" evidence="8">
    <location>
        <begin position="291"/>
        <end position="314"/>
    </location>
</feature>
<dbReference type="EMBL" id="CAJVPS010005267">
    <property type="protein sequence ID" value="CAG8613193.1"/>
    <property type="molecule type" value="Genomic_DNA"/>
</dbReference>
<evidence type="ECO:0000256" key="7">
    <source>
        <dbReference type="ARBA" id="ARBA00023136"/>
    </source>
</evidence>
<keyword evidence="4 8" id="KW-0812">Transmembrane</keyword>
<evidence type="ECO:0000256" key="3">
    <source>
        <dbReference type="ARBA" id="ARBA00022448"/>
    </source>
</evidence>
<evidence type="ECO:0000256" key="2">
    <source>
        <dbReference type="ARBA" id="ARBA00006939"/>
    </source>
</evidence>
<proteinExistence type="inferred from homology"/>
<evidence type="ECO:0000256" key="5">
    <source>
        <dbReference type="ARBA" id="ARBA00022989"/>
    </source>
</evidence>
<evidence type="ECO:0000256" key="1">
    <source>
        <dbReference type="ARBA" id="ARBA00004141"/>
    </source>
</evidence>
<dbReference type="GO" id="GO:0005385">
    <property type="term" value="F:zinc ion transmembrane transporter activity"/>
    <property type="evidence" value="ECO:0007669"/>
    <property type="project" value="InterPro"/>
</dbReference>
<dbReference type="OrthoDB" id="448280at2759"/>
<comment type="caution">
    <text evidence="10">The sequence shown here is derived from an EMBL/GenBank/DDBJ whole genome shotgun (WGS) entry which is preliminary data.</text>
</comment>
<keyword evidence="5 8" id="KW-1133">Transmembrane helix</keyword>
<dbReference type="PANTHER" id="PTHR11040">
    <property type="entry name" value="ZINC/IRON TRANSPORTER"/>
    <property type="match status" value="1"/>
</dbReference>
<evidence type="ECO:0000256" key="4">
    <source>
        <dbReference type="ARBA" id="ARBA00022692"/>
    </source>
</evidence>
<accession>A0A9N9CSZ1</accession>
<dbReference type="AlphaFoldDB" id="A0A9N9CSZ1"/>
<feature type="region of interest" description="Disordered" evidence="9">
    <location>
        <begin position="73"/>
        <end position="94"/>
    </location>
</feature>
<evidence type="ECO:0000256" key="8">
    <source>
        <dbReference type="RuleBase" id="RU362088"/>
    </source>
</evidence>